<feature type="transmembrane region" description="Helical" evidence="6">
    <location>
        <begin position="231"/>
        <end position="257"/>
    </location>
</feature>
<dbReference type="GO" id="GO:0016020">
    <property type="term" value="C:membrane"/>
    <property type="evidence" value="ECO:0007669"/>
    <property type="project" value="UniProtKB-SubCell"/>
</dbReference>
<evidence type="ECO:0000256" key="4">
    <source>
        <dbReference type="ARBA" id="ARBA00022989"/>
    </source>
</evidence>
<accession>A0AAV6L993</accession>
<feature type="transmembrane region" description="Helical" evidence="6">
    <location>
        <begin position="375"/>
        <end position="398"/>
    </location>
</feature>
<feature type="transmembrane region" description="Helical" evidence="6">
    <location>
        <begin position="139"/>
        <end position="157"/>
    </location>
</feature>
<evidence type="ECO:0000256" key="5">
    <source>
        <dbReference type="ARBA" id="ARBA00023136"/>
    </source>
</evidence>
<feature type="transmembrane region" description="Helical" evidence="6">
    <location>
        <begin position="404"/>
        <end position="426"/>
    </location>
</feature>
<dbReference type="GO" id="GO:0015297">
    <property type="term" value="F:antiporter activity"/>
    <property type="evidence" value="ECO:0007669"/>
    <property type="project" value="InterPro"/>
</dbReference>
<dbReference type="EMBL" id="JACTNZ010000002">
    <property type="protein sequence ID" value="KAG5561347.1"/>
    <property type="molecule type" value="Genomic_DNA"/>
</dbReference>
<feature type="transmembrane region" description="Helical" evidence="6">
    <location>
        <begin position="103"/>
        <end position="127"/>
    </location>
</feature>
<evidence type="ECO:0000313" key="9">
    <source>
        <dbReference type="Proteomes" id="UP000823749"/>
    </source>
</evidence>
<dbReference type="InterPro" id="IPR002528">
    <property type="entry name" value="MATE_fam"/>
</dbReference>
<proteinExistence type="inferred from homology"/>
<dbReference type="Pfam" id="PF01554">
    <property type="entry name" value="MatE"/>
    <property type="match status" value="2"/>
</dbReference>
<keyword evidence="4 6" id="KW-1133">Transmembrane helix</keyword>
<feature type="transmembrane region" description="Helical" evidence="6">
    <location>
        <begin position="169"/>
        <end position="191"/>
    </location>
</feature>
<sequence length="498" mass="53342">MGSQTNELHQPILQPTTPPPPSTGAHSSSTELENILSDTQLPFSTRLRLAGWLELKLLFRFAGPAVMMYLINNAMSLSTRIFAGHLGNLELAAATLGNSGIQLFVYGLMLGMGSAVETLCGQAYGAYKYEMLGVYLQRAMLVLTLTGIPMTVIYLLSKKILLLLGESTAVASEAAIFVYGLIPQIFAYAINFPIQKFLQSQSIVAPSAYISASTLVLHLVLSWVVVFKFGLGLLGASLVLSLSWWIIVGAQFIYILVSDKCKATWTGFRMEAFSGLWGFVKLSAASAVMLCLETCMGINGILFMVSVGFNAAASVRVGNELGAGNPKSAAFSVVIVNLVSFIIAVVEAMVVLSLRNVISYAFTSGETVAKAVSELCPFLAVTLILNGIQPVLSGVAVGCGWQAFVAYVNVGCYYFVGLPIGCVLGFKFDLGAKGIWSGMIGGTVMQTSILIWATNRTDWNKEVEKAKMRLDKWDDIVTQPLLKDSIDAGEAGINGASH</sequence>
<dbReference type="InterPro" id="IPR045069">
    <property type="entry name" value="MATE_euk"/>
</dbReference>
<dbReference type="AlphaFoldDB" id="A0AAV6L993"/>
<evidence type="ECO:0000313" key="8">
    <source>
        <dbReference type="EMBL" id="KAG5561347.1"/>
    </source>
</evidence>
<dbReference type="PANTHER" id="PTHR11206">
    <property type="entry name" value="MULTIDRUG RESISTANCE PROTEIN"/>
    <property type="match status" value="1"/>
</dbReference>
<protein>
    <recommendedName>
        <fullName evidence="6">Protein DETOXIFICATION</fullName>
    </recommendedName>
    <alternativeName>
        <fullName evidence="6">Multidrug and toxic compound extrusion protein</fullName>
    </alternativeName>
</protein>
<comment type="similarity">
    <text evidence="2 6">Belongs to the multi antimicrobial extrusion (MATE) (TC 2.A.66.1) family.</text>
</comment>
<evidence type="ECO:0000256" key="6">
    <source>
        <dbReference type="RuleBase" id="RU004914"/>
    </source>
</evidence>
<dbReference type="GO" id="GO:0042910">
    <property type="term" value="F:xenobiotic transmembrane transporter activity"/>
    <property type="evidence" value="ECO:0007669"/>
    <property type="project" value="InterPro"/>
</dbReference>
<evidence type="ECO:0000256" key="7">
    <source>
        <dbReference type="SAM" id="MobiDB-lite"/>
    </source>
</evidence>
<feature type="transmembrane region" description="Helical" evidence="6">
    <location>
        <begin position="57"/>
        <end position="83"/>
    </location>
</feature>
<feature type="transmembrane region" description="Helical" evidence="6">
    <location>
        <begin position="203"/>
        <end position="225"/>
    </location>
</feature>
<dbReference type="NCBIfam" id="TIGR00797">
    <property type="entry name" value="matE"/>
    <property type="match status" value="1"/>
</dbReference>
<feature type="region of interest" description="Disordered" evidence="7">
    <location>
        <begin position="1"/>
        <end position="31"/>
    </location>
</feature>
<name>A0AAV6L993_9ERIC</name>
<dbReference type="GO" id="GO:1990961">
    <property type="term" value="P:xenobiotic detoxification by transmembrane export across the plasma membrane"/>
    <property type="evidence" value="ECO:0007669"/>
    <property type="project" value="InterPro"/>
</dbReference>
<comment type="caution">
    <text evidence="8">The sequence shown here is derived from an EMBL/GenBank/DDBJ whole genome shotgun (WGS) entry which is preliminary data.</text>
</comment>
<feature type="transmembrane region" description="Helical" evidence="6">
    <location>
        <begin position="329"/>
        <end position="354"/>
    </location>
</feature>
<reference evidence="8" key="1">
    <citation type="submission" date="2020-08" db="EMBL/GenBank/DDBJ databases">
        <title>Plant Genome Project.</title>
        <authorList>
            <person name="Zhang R.-G."/>
        </authorList>
    </citation>
    <scope>NUCLEOTIDE SEQUENCE</scope>
    <source>
        <strain evidence="8">WSP0</strain>
        <tissue evidence="8">Leaf</tissue>
    </source>
</reference>
<evidence type="ECO:0000256" key="1">
    <source>
        <dbReference type="ARBA" id="ARBA00004141"/>
    </source>
</evidence>
<keyword evidence="3 6" id="KW-0812">Transmembrane</keyword>
<dbReference type="Proteomes" id="UP000823749">
    <property type="component" value="Chromosome 2"/>
</dbReference>
<gene>
    <name evidence="8" type="ORF">RHGRI_004394</name>
</gene>
<keyword evidence="9" id="KW-1185">Reference proteome</keyword>
<keyword evidence="5 6" id="KW-0472">Membrane</keyword>
<dbReference type="CDD" id="cd13132">
    <property type="entry name" value="MATE_eukaryotic"/>
    <property type="match status" value="1"/>
</dbReference>
<organism evidence="8 9">
    <name type="scientific">Rhododendron griersonianum</name>
    <dbReference type="NCBI Taxonomy" id="479676"/>
    <lineage>
        <taxon>Eukaryota</taxon>
        <taxon>Viridiplantae</taxon>
        <taxon>Streptophyta</taxon>
        <taxon>Embryophyta</taxon>
        <taxon>Tracheophyta</taxon>
        <taxon>Spermatophyta</taxon>
        <taxon>Magnoliopsida</taxon>
        <taxon>eudicotyledons</taxon>
        <taxon>Gunneridae</taxon>
        <taxon>Pentapetalae</taxon>
        <taxon>asterids</taxon>
        <taxon>Ericales</taxon>
        <taxon>Ericaceae</taxon>
        <taxon>Ericoideae</taxon>
        <taxon>Rhodoreae</taxon>
        <taxon>Rhododendron</taxon>
    </lineage>
</organism>
<evidence type="ECO:0000256" key="3">
    <source>
        <dbReference type="ARBA" id="ARBA00022692"/>
    </source>
</evidence>
<comment type="subcellular location">
    <subcellularLocation>
        <location evidence="1">Membrane</location>
        <topology evidence="1">Multi-pass membrane protein</topology>
    </subcellularLocation>
</comment>
<feature type="transmembrane region" description="Helical" evidence="6">
    <location>
        <begin position="278"/>
        <end position="309"/>
    </location>
</feature>
<evidence type="ECO:0000256" key="2">
    <source>
        <dbReference type="ARBA" id="ARBA00010199"/>
    </source>
</evidence>